<keyword evidence="2" id="KW-1185">Reference proteome</keyword>
<accession>A0AC61NMW3</accession>
<protein>
    <submittedName>
        <fullName evidence="1">SUMF1/EgtB/PvdO family nonheme iron enzyme</fullName>
    </submittedName>
</protein>
<evidence type="ECO:0000313" key="1">
    <source>
        <dbReference type="EMBL" id="QZE14102.1"/>
    </source>
</evidence>
<reference evidence="1" key="1">
    <citation type="submission" date="2021-08" db="EMBL/GenBank/DDBJ databases">
        <title>Novel anaerobic bacterium isolated from sea squirt in East Sea, Republic of Korea.</title>
        <authorList>
            <person name="Nguyen T.H."/>
            <person name="Li Z."/>
            <person name="Lee Y.-J."/>
            <person name="Ko J."/>
            <person name="Kim S.-G."/>
        </authorList>
    </citation>
    <scope>NUCLEOTIDE SEQUENCE</scope>
    <source>
        <strain evidence="1">KCTC 25031</strain>
    </source>
</reference>
<evidence type="ECO:0000313" key="2">
    <source>
        <dbReference type="Proteomes" id="UP000826212"/>
    </source>
</evidence>
<sequence length="446" mass="51497">MKKFFLFGIIGSLVLFFASCSQTMDGELVGVNRTGRYFEPIPYGMTYISRGSFNMGPSDQDITSALSPNRTVTVESFWMDETEITNNEYRQFVYWVRDSLARRLLGESDADSYLVSEDESGNPIDPPRLNWDTKIDWSEPDNQVALEDLYYKESDRIFGKKALDPHKLVFEFFWVDLKQAAKRENSYNPTAKKYEGTVYDLEGKQVPIEGRSSFIMNNKVLVYPDTLCWIRDYTYSYNEPRATTYFYHPGFDDYPVVGVTWKQARAFCAWRTHFKNESLQNDGQESVQAYRLPSEAEWEFAARGGLEHSMYPWGGVYTRNDEGCFLANFKPVRGNYTDDNGMTTTKVAKYDPNGYGLYDMAGNVAEWTISAYDEATYNFMHDANPNYEYNALPDDPPALKRKVIRGGSWKDIAYFLQVGTRTFEYQDTAKSYIGFRCVRSSFGDEF</sequence>
<dbReference type="EMBL" id="CP081303">
    <property type="protein sequence ID" value="QZE14102.1"/>
    <property type="molecule type" value="Genomic_DNA"/>
</dbReference>
<name>A0AC61NMW3_9BACT</name>
<proteinExistence type="predicted"/>
<gene>
    <name evidence="1" type="ORF">K4L44_16470</name>
</gene>
<dbReference type="Proteomes" id="UP000826212">
    <property type="component" value="Chromosome"/>
</dbReference>
<organism evidence="1 2">
    <name type="scientific">Halosquirtibacter laminarini</name>
    <dbReference type="NCBI Taxonomy" id="3374600"/>
    <lineage>
        <taxon>Bacteria</taxon>
        <taxon>Pseudomonadati</taxon>
        <taxon>Bacteroidota</taxon>
        <taxon>Bacteroidia</taxon>
        <taxon>Marinilabiliales</taxon>
        <taxon>Prolixibacteraceae</taxon>
        <taxon>Halosquirtibacter</taxon>
    </lineage>
</organism>